<protein>
    <submittedName>
        <fullName evidence="3">Uncharacterized protein</fullName>
    </submittedName>
</protein>
<feature type="region of interest" description="Disordered" evidence="2">
    <location>
        <begin position="1"/>
        <end position="65"/>
    </location>
</feature>
<keyword evidence="4" id="KW-1185">Reference proteome</keyword>
<keyword evidence="1" id="KW-0677">Repeat</keyword>
<dbReference type="PANTHER" id="PTHR23084">
    <property type="entry name" value="PHOSPHATIDYLINOSITOL-4-PHOSPHATE 5-KINASE RELATED"/>
    <property type="match status" value="1"/>
</dbReference>
<feature type="compositionally biased region" description="Polar residues" evidence="2">
    <location>
        <begin position="361"/>
        <end position="372"/>
    </location>
</feature>
<organism evidence="3 4">
    <name type="scientific">Emiliania huxleyi (strain CCMP1516)</name>
    <dbReference type="NCBI Taxonomy" id="280463"/>
    <lineage>
        <taxon>Eukaryota</taxon>
        <taxon>Haptista</taxon>
        <taxon>Haptophyta</taxon>
        <taxon>Prymnesiophyceae</taxon>
        <taxon>Isochrysidales</taxon>
        <taxon>Noelaerhabdaceae</taxon>
        <taxon>Emiliania</taxon>
    </lineage>
</organism>
<feature type="compositionally biased region" description="Low complexity" evidence="2">
    <location>
        <begin position="11"/>
        <end position="36"/>
    </location>
</feature>
<evidence type="ECO:0000256" key="2">
    <source>
        <dbReference type="SAM" id="MobiDB-lite"/>
    </source>
</evidence>
<dbReference type="Pfam" id="PF02493">
    <property type="entry name" value="MORN"/>
    <property type="match status" value="2"/>
</dbReference>
<feature type="compositionally biased region" description="Gly residues" evidence="2">
    <location>
        <begin position="377"/>
        <end position="390"/>
    </location>
</feature>
<dbReference type="PaxDb" id="2903-EOD06979"/>
<dbReference type="InterPro" id="IPR006439">
    <property type="entry name" value="HAD-SF_hydro_IA"/>
</dbReference>
<dbReference type="InterPro" id="IPR036412">
    <property type="entry name" value="HAD-like_sf"/>
</dbReference>
<feature type="compositionally biased region" description="Pro residues" evidence="2">
    <location>
        <begin position="37"/>
        <end position="59"/>
    </location>
</feature>
<dbReference type="SMART" id="SM00698">
    <property type="entry name" value="MORN"/>
    <property type="match status" value="2"/>
</dbReference>
<reference evidence="4" key="1">
    <citation type="journal article" date="2013" name="Nature">
        <title>Pan genome of the phytoplankton Emiliania underpins its global distribution.</title>
        <authorList>
            <person name="Read B.A."/>
            <person name="Kegel J."/>
            <person name="Klute M.J."/>
            <person name="Kuo A."/>
            <person name="Lefebvre S.C."/>
            <person name="Maumus F."/>
            <person name="Mayer C."/>
            <person name="Miller J."/>
            <person name="Monier A."/>
            <person name="Salamov A."/>
            <person name="Young J."/>
            <person name="Aguilar M."/>
            <person name="Claverie J.M."/>
            <person name="Frickenhaus S."/>
            <person name="Gonzalez K."/>
            <person name="Herman E.K."/>
            <person name="Lin Y.C."/>
            <person name="Napier J."/>
            <person name="Ogata H."/>
            <person name="Sarno A.F."/>
            <person name="Shmutz J."/>
            <person name="Schroeder D."/>
            <person name="de Vargas C."/>
            <person name="Verret F."/>
            <person name="von Dassow P."/>
            <person name="Valentin K."/>
            <person name="Van de Peer Y."/>
            <person name="Wheeler G."/>
            <person name="Dacks J.B."/>
            <person name="Delwiche C.F."/>
            <person name="Dyhrman S.T."/>
            <person name="Glockner G."/>
            <person name="John U."/>
            <person name="Richards T."/>
            <person name="Worden A.Z."/>
            <person name="Zhang X."/>
            <person name="Grigoriev I.V."/>
            <person name="Allen A.E."/>
            <person name="Bidle K."/>
            <person name="Borodovsky M."/>
            <person name="Bowler C."/>
            <person name="Brownlee C."/>
            <person name="Cock J.M."/>
            <person name="Elias M."/>
            <person name="Gladyshev V.N."/>
            <person name="Groth M."/>
            <person name="Guda C."/>
            <person name="Hadaegh A."/>
            <person name="Iglesias-Rodriguez M.D."/>
            <person name="Jenkins J."/>
            <person name="Jones B.M."/>
            <person name="Lawson T."/>
            <person name="Leese F."/>
            <person name="Lindquist E."/>
            <person name="Lobanov A."/>
            <person name="Lomsadze A."/>
            <person name="Malik S.B."/>
            <person name="Marsh M.E."/>
            <person name="Mackinder L."/>
            <person name="Mock T."/>
            <person name="Mueller-Roeber B."/>
            <person name="Pagarete A."/>
            <person name="Parker M."/>
            <person name="Probert I."/>
            <person name="Quesneville H."/>
            <person name="Raines C."/>
            <person name="Rensing S.A."/>
            <person name="Riano-Pachon D.M."/>
            <person name="Richier S."/>
            <person name="Rokitta S."/>
            <person name="Shiraiwa Y."/>
            <person name="Soanes D.M."/>
            <person name="van der Giezen M."/>
            <person name="Wahlund T.M."/>
            <person name="Williams B."/>
            <person name="Wilson W."/>
            <person name="Wolfe G."/>
            <person name="Wurch L.L."/>
        </authorList>
    </citation>
    <scope>NUCLEOTIDE SEQUENCE</scope>
</reference>
<dbReference type="GeneID" id="17253127"/>
<accession>A0A0D3I6U4</accession>
<dbReference type="NCBIfam" id="TIGR01509">
    <property type="entry name" value="HAD-SF-IA-v3"/>
    <property type="match status" value="1"/>
</dbReference>
<dbReference type="Gene3D" id="2.20.110.10">
    <property type="entry name" value="Histone H3 K4-specific methyltransferase SET7/9 N-terminal domain"/>
    <property type="match status" value="1"/>
</dbReference>
<dbReference type="SUPFAM" id="SSF82185">
    <property type="entry name" value="Histone H3 K4-specific methyltransferase SET7/9 N-terminal domain"/>
    <property type="match status" value="1"/>
</dbReference>
<dbReference type="HOGENOM" id="CLU_708704_0_0_1"/>
<evidence type="ECO:0000313" key="3">
    <source>
        <dbReference type="EnsemblProtists" id="EOD06979"/>
    </source>
</evidence>
<evidence type="ECO:0000256" key="1">
    <source>
        <dbReference type="ARBA" id="ARBA00022737"/>
    </source>
</evidence>
<reference evidence="3" key="2">
    <citation type="submission" date="2024-10" db="UniProtKB">
        <authorList>
            <consortium name="EnsemblProtists"/>
        </authorList>
    </citation>
    <scope>IDENTIFICATION</scope>
</reference>
<evidence type="ECO:0000313" key="4">
    <source>
        <dbReference type="Proteomes" id="UP000013827"/>
    </source>
</evidence>
<dbReference type="EnsemblProtists" id="EOD06979">
    <property type="protein sequence ID" value="EOD06979"/>
    <property type="gene ID" value="EMIHUDRAFT_218716"/>
</dbReference>
<dbReference type="KEGG" id="ehx:EMIHUDRAFT_218716"/>
<dbReference type="SUPFAM" id="SSF56784">
    <property type="entry name" value="HAD-like"/>
    <property type="match status" value="1"/>
</dbReference>
<sequence length="390" mass="40485">MPIGSPRHEIAAAWSTSAAAEPAQEPAQETGSSPHGARPPPSPRAPSPRAPSPQPPDSPKPARRAWGVYDGSWARGAPSGFGVWVSAGRERYEGEWADGRRCGVGRCVWPDGSSYAGERVAGGGERHGCAGGEHVTGWWAKGELEPAAAEPPRVLVLDCGGITNPDCEAGNESVAAAMGAGYWHTAMEVAGVAEAERTPERAAACEAALAPALRRCYAETAAVARRLKEERGMVVGVISNHLVTPGLFGYCAEGARLRLAASRPLCKPDPAIFALFFERLRRLEPGVAPAELLFVDDKPANVEAARSLGWRGLVFSSKTAPAGGFAAEATDVELEAVGESRGGKGERPLSVELSTKVAPAPSQSMAFSQLLPTSAGPGDGSGDGDGSIPW</sequence>
<dbReference type="InterPro" id="IPR003409">
    <property type="entry name" value="MORN"/>
</dbReference>
<dbReference type="AlphaFoldDB" id="A0A0D3I6U4"/>
<dbReference type="RefSeq" id="XP_005759408.1">
    <property type="nucleotide sequence ID" value="XM_005759351.1"/>
</dbReference>
<dbReference type="Proteomes" id="UP000013827">
    <property type="component" value="Unassembled WGS sequence"/>
</dbReference>
<proteinExistence type="predicted"/>
<feature type="region of interest" description="Disordered" evidence="2">
    <location>
        <begin position="338"/>
        <end position="390"/>
    </location>
</feature>
<name>A0A0D3I6U4_EMIH1</name>
<dbReference type="InterPro" id="IPR023214">
    <property type="entry name" value="HAD_sf"/>
</dbReference>
<dbReference type="Gene3D" id="3.40.50.1000">
    <property type="entry name" value="HAD superfamily/HAD-like"/>
    <property type="match status" value="1"/>
</dbReference>
<dbReference type="PANTHER" id="PTHR23084:SF262">
    <property type="entry name" value="FYVE-TYPE DOMAIN-CONTAINING PROTEIN"/>
    <property type="match status" value="1"/>
</dbReference>
<feature type="compositionally biased region" description="Basic and acidic residues" evidence="2">
    <location>
        <begin position="1"/>
        <end position="10"/>
    </location>
</feature>